<evidence type="ECO:0000256" key="2">
    <source>
        <dbReference type="ARBA" id="ARBA00022741"/>
    </source>
</evidence>
<dbReference type="KEGG" id="nao:Y958_11220"/>
<dbReference type="Gene3D" id="3.40.50.10330">
    <property type="entry name" value="Probable inorganic polyphosphate/atp-NAD kinase, domain 1"/>
    <property type="match status" value="1"/>
</dbReference>
<accession>A0A248JRL1</accession>
<dbReference type="InterPro" id="IPR001206">
    <property type="entry name" value="Diacylglycerol_kinase_cat_dom"/>
</dbReference>
<evidence type="ECO:0000313" key="7">
    <source>
        <dbReference type="Proteomes" id="UP000197153"/>
    </source>
</evidence>
<keyword evidence="2" id="KW-0547">Nucleotide-binding</keyword>
<organism evidence="6 7">
    <name type="scientific">Nitrospirillum viridazoti CBAmc</name>
    <dbReference type="NCBI Taxonomy" id="1441467"/>
    <lineage>
        <taxon>Bacteria</taxon>
        <taxon>Pseudomonadati</taxon>
        <taxon>Pseudomonadota</taxon>
        <taxon>Alphaproteobacteria</taxon>
        <taxon>Rhodospirillales</taxon>
        <taxon>Azospirillaceae</taxon>
        <taxon>Nitrospirillum</taxon>
        <taxon>Nitrospirillum viridazoti</taxon>
    </lineage>
</organism>
<dbReference type="SMART" id="SM00046">
    <property type="entry name" value="DAGKc"/>
    <property type="match status" value="1"/>
</dbReference>
<dbReference type="PROSITE" id="PS50146">
    <property type="entry name" value="DAGK"/>
    <property type="match status" value="1"/>
</dbReference>
<keyword evidence="4" id="KW-0067">ATP-binding</keyword>
<keyword evidence="3 6" id="KW-0418">Kinase</keyword>
<dbReference type="InterPro" id="IPR050187">
    <property type="entry name" value="Lipid_Phosphate_FormReg"/>
</dbReference>
<name>A0A248JRL1_9PROT</name>
<dbReference type="EMBL" id="CP022110">
    <property type="protein sequence ID" value="ASG21335.1"/>
    <property type="molecule type" value="Genomic_DNA"/>
</dbReference>
<gene>
    <name evidence="6" type="ORF">Y958_11220</name>
</gene>
<sequence length="338" mass="35009">MSSALHLAVTEPVSAPARRLLIIHNPVAGRRRRGLMGRVVDALRQGGADVAVVETTGPRDAERLAGLAASGALTDGRIPDAIVASGGDGTINEVVNGLLAAATRSPPGPRLTPLGLIPLGTANVLAAELDLPSGVAELARTLAGAVPRTIHAGRANGRLFTMMAGVGLDAHVVEGVDPGVKRRIGKGAYVLESLAQIARWPSPRYRVITTDAAGHVREHEAASCIVAKGHFYGGRFVCAPDARLDESGFHVCLFEAGGRLAALGYGAALVTGRLARWTEAKGGSGYRVVPAVRVRIEGPVGDPVQGDGDTIARLPVDMETAAPFRVLAPPLRPVSRLP</sequence>
<dbReference type="GO" id="GO:0005524">
    <property type="term" value="F:ATP binding"/>
    <property type="evidence" value="ECO:0007669"/>
    <property type="project" value="UniProtKB-KW"/>
</dbReference>
<dbReference type="InterPro" id="IPR016064">
    <property type="entry name" value="NAD/diacylglycerol_kinase_sf"/>
</dbReference>
<proteinExistence type="predicted"/>
<dbReference type="InterPro" id="IPR045540">
    <property type="entry name" value="YegS/DAGK_C"/>
</dbReference>
<dbReference type="Proteomes" id="UP000197153">
    <property type="component" value="Chromosome 1"/>
</dbReference>
<evidence type="ECO:0000256" key="1">
    <source>
        <dbReference type="ARBA" id="ARBA00022679"/>
    </source>
</evidence>
<dbReference type="Gene3D" id="2.60.200.40">
    <property type="match status" value="1"/>
</dbReference>
<dbReference type="InterPro" id="IPR017438">
    <property type="entry name" value="ATP-NAD_kinase_N"/>
</dbReference>
<evidence type="ECO:0000256" key="3">
    <source>
        <dbReference type="ARBA" id="ARBA00022777"/>
    </source>
</evidence>
<protein>
    <submittedName>
        <fullName evidence="6">Lipid kinase</fullName>
    </submittedName>
</protein>
<feature type="domain" description="DAGKc" evidence="5">
    <location>
        <begin position="15"/>
        <end position="159"/>
    </location>
</feature>
<dbReference type="PANTHER" id="PTHR12358:SF106">
    <property type="entry name" value="LIPID KINASE YEGS"/>
    <property type="match status" value="1"/>
</dbReference>
<dbReference type="GO" id="GO:0016301">
    <property type="term" value="F:kinase activity"/>
    <property type="evidence" value="ECO:0007669"/>
    <property type="project" value="UniProtKB-KW"/>
</dbReference>
<evidence type="ECO:0000256" key="4">
    <source>
        <dbReference type="ARBA" id="ARBA00022840"/>
    </source>
</evidence>
<dbReference type="SUPFAM" id="SSF111331">
    <property type="entry name" value="NAD kinase/diacylglycerol kinase-like"/>
    <property type="match status" value="1"/>
</dbReference>
<reference evidence="6 7" key="1">
    <citation type="submission" date="2017-06" db="EMBL/GenBank/DDBJ databases">
        <title>Complete genome sequence of Nitrospirillum amazonense strain CBAmC, an endophytic nitrogen-fixing and plant growth-promoting bacterium, isolated from sugarcane.</title>
        <authorList>
            <person name="Schwab S."/>
            <person name="dos Santos Teixeira K.R."/>
            <person name="Simoes Araujo J.L."/>
            <person name="Soares Vidal M."/>
            <person name="Borges de Freitas H.R."/>
            <person name="Rivello Crivelaro A.L."/>
            <person name="Bueno de Camargo Nunes A."/>
            <person name="dos Santos C.M."/>
            <person name="Palmeira da Silva Rosa D."/>
            <person name="da Silva Padilha D."/>
            <person name="da Silva E."/>
            <person name="Araujo Terra L."/>
            <person name="Soares Mendes V."/>
            <person name="Farinelli L."/>
            <person name="Magalhaes Cruz L."/>
            <person name="Baldani J.I."/>
        </authorList>
    </citation>
    <scope>NUCLEOTIDE SEQUENCE [LARGE SCALE GENOMIC DNA]</scope>
    <source>
        <strain evidence="6 7">CBAmC</strain>
    </source>
</reference>
<dbReference type="Pfam" id="PF19279">
    <property type="entry name" value="YegS_C"/>
    <property type="match status" value="1"/>
</dbReference>
<dbReference type="Pfam" id="PF00781">
    <property type="entry name" value="DAGK_cat"/>
    <property type="match status" value="1"/>
</dbReference>
<dbReference type="AlphaFoldDB" id="A0A248JRL1"/>
<keyword evidence="7" id="KW-1185">Reference proteome</keyword>
<dbReference type="GO" id="GO:0005886">
    <property type="term" value="C:plasma membrane"/>
    <property type="evidence" value="ECO:0007669"/>
    <property type="project" value="TreeGrafter"/>
</dbReference>
<evidence type="ECO:0000313" key="6">
    <source>
        <dbReference type="EMBL" id="ASG21335.1"/>
    </source>
</evidence>
<evidence type="ECO:0000259" key="5">
    <source>
        <dbReference type="PROSITE" id="PS50146"/>
    </source>
</evidence>
<dbReference type="PANTHER" id="PTHR12358">
    <property type="entry name" value="SPHINGOSINE KINASE"/>
    <property type="match status" value="1"/>
</dbReference>
<keyword evidence="1" id="KW-0808">Transferase</keyword>